<keyword evidence="4" id="KW-1185">Reference proteome</keyword>
<dbReference type="Proteomes" id="UP000006833">
    <property type="component" value="Chromosome"/>
</dbReference>
<evidence type="ECO:0008006" key="5">
    <source>
        <dbReference type="Google" id="ProtNLM"/>
    </source>
</evidence>
<keyword evidence="2" id="KW-0732">Signal</keyword>
<sequence length="213" mass="21399">MRFLATAALGAVLATSGAQAAVIDFEGFNAGDILSGLGGLSVDGVGYSITVDSNGSNDIAMVFDTDNPTGGDSDLAAPFTNPATGAQLSPGNVLIISEDGDTSDPDDERAGGKITFAFDSAVNLLGFDALDDVTLTVTDSAGGTVTVSVAKDNQFASVTTSFFNISSVQFDFGNQSGAIDNLSISAVPLPASALLLFAGLGGLGVMSRRRKSA</sequence>
<feature type="signal peptide" evidence="2">
    <location>
        <begin position="1"/>
        <end position="20"/>
    </location>
</feature>
<organism evidence="3 4">
    <name type="scientific">Dinoroseobacter shibae (strain DSM 16493 / NCIMB 14021 / DFL 12)</name>
    <dbReference type="NCBI Taxonomy" id="398580"/>
    <lineage>
        <taxon>Bacteria</taxon>
        <taxon>Pseudomonadati</taxon>
        <taxon>Pseudomonadota</taxon>
        <taxon>Alphaproteobacteria</taxon>
        <taxon>Rhodobacterales</taxon>
        <taxon>Roseobacteraceae</taxon>
        <taxon>Dinoroseobacter</taxon>
    </lineage>
</organism>
<evidence type="ECO:0000256" key="1">
    <source>
        <dbReference type="SAM" id="Phobius"/>
    </source>
</evidence>
<protein>
    <recommendedName>
        <fullName evidence="5">PEP-CTERM protein-sorting domain-containing protein</fullName>
    </recommendedName>
</protein>
<dbReference type="AlphaFoldDB" id="A8LI16"/>
<keyword evidence="1" id="KW-0472">Membrane</keyword>
<dbReference type="NCBIfam" id="TIGR03370">
    <property type="entry name" value="VPLPA-CTERM"/>
    <property type="match status" value="1"/>
</dbReference>
<keyword evidence="1" id="KW-1133">Transmembrane helix</keyword>
<keyword evidence="1" id="KW-0812">Transmembrane</keyword>
<dbReference type="EMBL" id="CP000830">
    <property type="protein sequence ID" value="ABV94350.1"/>
    <property type="molecule type" value="Genomic_DNA"/>
</dbReference>
<name>A8LI16_DINSH</name>
<dbReference type="InterPro" id="IPR022472">
    <property type="entry name" value="VPLPA-CTERM"/>
</dbReference>
<dbReference type="OrthoDB" id="6381651at2"/>
<gene>
    <name evidence="3" type="ordered locus">Dshi_2617</name>
</gene>
<evidence type="ECO:0000313" key="3">
    <source>
        <dbReference type="EMBL" id="ABV94350.1"/>
    </source>
</evidence>
<evidence type="ECO:0000313" key="4">
    <source>
        <dbReference type="Proteomes" id="UP000006833"/>
    </source>
</evidence>
<dbReference type="eggNOG" id="COG4932">
    <property type="taxonomic scope" value="Bacteria"/>
</dbReference>
<accession>A8LI16</accession>
<evidence type="ECO:0000256" key="2">
    <source>
        <dbReference type="SAM" id="SignalP"/>
    </source>
</evidence>
<proteinExistence type="predicted"/>
<feature type="transmembrane region" description="Helical" evidence="1">
    <location>
        <begin position="187"/>
        <end position="206"/>
    </location>
</feature>
<dbReference type="RefSeq" id="WP_012179278.1">
    <property type="nucleotide sequence ID" value="NC_009952.1"/>
</dbReference>
<dbReference type="HOGENOM" id="CLU_1179500_0_0_5"/>
<reference evidence="4" key="1">
    <citation type="journal article" date="2010" name="ISME J.">
        <title>The complete genome sequence of the algal symbiont Dinoroseobacter shibae: a hitchhiker's guide to life in the sea.</title>
        <authorList>
            <person name="Wagner-Dobler I."/>
            <person name="Ballhausen B."/>
            <person name="Berger M."/>
            <person name="Brinkhoff T."/>
            <person name="Buchholz I."/>
            <person name="Bunk B."/>
            <person name="Cypionka H."/>
            <person name="Daniel R."/>
            <person name="Drepper T."/>
            <person name="Gerdts G."/>
            <person name="Hahnke S."/>
            <person name="Han C."/>
            <person name="Jahn D."/>
            <person name="Kalhoefer D."/>
            <person name="Kiss H."/>
            <person name="Klenk H.P."/>
            <person name="Kyrpides N."/>
            <person name="Liebl W."/>
            <person name="Liesegang H."/>
            <person name="Meincke L."/>
            <person name="Pati A."/>
            <person name="Petersen J."/>
            <person name="Piekarski T."/>
            <person name="Pommerenke C."/>
            <person name="Pradella S."/>
            <person name="Pukall R."/>
            <person name="Rabus R."/>
            <person name="Stackebrandt E."/>
            <person name="Thole S."/>
            <person name="Thompson L."/>
            <person name="Tielen P."/>
            <person name="Tomasch J."/>
            <person name="von Jan M."/>
            <person name="Wanphrut N."/>
            <person name="Wichels A."/>
            <person name="Zech H."/>
            <person name="Simon M."/>
        </authorList>
    </citation>
    <scope>NUCLEOTIDE SEQUENCE [LARGE SCALE GENOMIC DNA]</scope>
    <source>
        <strain evidence="4">DSM 16493 / NCIMB 14021 / DFL 12</strain>
    </source>
</reference>
<dbReference type="KEGG" id="dsh:Dshi_2617"/>
<feature type="chain" id="PRO_5002725980" description="PEP-CTERM protein-sorting domain-containing protein" evidence="2">
    <location>
        <begin position="21"/>
        <end position="213"/>
    </location>
</feature>